<dbReference type="Gene3D" id="3.30.1330.60">
    <property type="entry name" value="OmpA-like domain"/>
    <property type="match status" value="1"/>
</dbReference>
<evidence type="ECO:0000256" key="3">
    <source>
        <dbReference type="ARBA" id="ARBA00023237"/>
    </source>
</evidence>
<feature type="compositionally biased region" description="Acidic residues" evidence="5">
    <location>
        <begin position="346"/>
        <end position="357"/>
    </location>
</feature>
<comment type="subcellular location">
    <subcellularLocation>
        <location evidence="1">Cell outer membrane</location>
    </subcellularLocation>
</comment>
<dbReference type="PROSITE" id="PS51257">
    <property type="entry name" value="PROKAR_LIPOPROTEIN"/>
    <property type="match status" value="1"/>
</dbReference>
<dbReference type="Pfam" id="PF00691">
    <property type="entry name" value="OmpA"/>
    <property type="match status" value="1"/>
</dbReference>
<organism evidence="7 8">
    <name type="scientific">Nocardiopsis metallicus</name>
    <dbReference type="NCBI Taxonomy" id="179819"/>
    <lineage>
        <taxon>Bacteria</taxon>
        <taxon>Bacillati</taxon>
        <taxon>Actinomycetota</taxon>
        <taxon>Actinomycetes</taxon>
        <taxon>Streptosporangiales</taxon>
        <taxon>Nocardiopsidaceae</taxon>
        <taxon>Nocardiopsis</taxon>
    </lineage>
</organism>
<evidence type="ECO:0000256" key="1">
    <source>
        <dbReference type="ARBA" id="ARBA00004442"/>
    </source>
</evidence>
<reference evidence="7 8" key="1">
    <citation type="submission" date="2020-08" db="EMBL/GenBank/DDBJ databases">
        <title>Sequencing the genomes of 1000 actinobacteria strains.</title>
        <authorList>
            <person name="Klenk H.-P."/>
        </authorList>
    </citation>
    <scope>NUCLEOTIDE SEQUENCE [LARGE SCALE GENOMIC DNA]</scope>
    <source>
        <strain evidence="7 8">DSM 44598</strain>
    </source>
</reference>
<accession>A0A840W2G2</accession>
<dbReference type="Proteomes" id="UP000579647">
    <property type="component" value="Unassembled WGS sequence"/>
</dbReference>
<evidence type="ECO:0000256" key="4">
    <source>
        <dbReference type="PROSITE-ProRule" id="PRU00473"/>
    </source>
</evidence>
<comment type="caution">
    <text evidence="7">The sequence shown here is derived from an EMBL/GenBank/DDBJ whole genome shotgun (WGS) entry which is preliminary data.</text>
</comment>
<evidence type="ECO:0000256" key="5">
    <source>
        <dbReference type="SAM" id="MobiDB-lite"/>
    </source>
</evidence>
<name>A0A840W2G2_9ACTN</name>
<evidence type="ECO:0000313" key="7">
    <source>
        <dbReference type="EMBL" id="MBB5490242.1"/>
    </source>
</evidence>
<dbReference type="RefSeq" id="WP_184363352.1">
    <property type="nucleotide sequence ID" value="NZ_BAAAKM010000119.1"/>
</dbReference>
<feature type="region of interest" description="Disordered" evidence="5">
    <location>
        <begin position="331"/>
        <end position="392"/>
    </location>
</feature>
<gene>
    <name evidence="7" type="ORF">HNR07_001379</name>
</gene>
<dbReference type="GO" id="GO:0009279">
    <property type="term" value="C:cell outer membrane"/>
    <property type="evidence" value="ECO:0007669"/>
    <property type="project" value="UniProtKB-SubCell"/>
</dbReference>
<dbReference type="EMBL" id="JACHDO010000001">
    <property type="protein sequence ID" value="MBB5490242.1"/>
    <property type="molecule type" value="Genomic_DNA"/>
</dbReference>
<dbReference type="InterPro" id="IPR006664">
    <property type="entry name" value="OMP_bac"/>
</dbReference>
<keyword evidence="2 4" id="KW-0472">Membrane</keyword>
<dbReference type="InterPro" id="IPR006665">
    <property type="entry name" value="OmpA-like"/>
</dbReference>
<dbReference type="SUPFAM" id="SSF103088">
    <property type="entry name" value="OmpA-like"/>
    <property type="match status" value="1"/>
</dbReference>
<protein>
    <submittedName>
        <fullName evidence="7">Outer membrane protein OmpA-like peptidoglycan-associated protein</fullName>
    </submittedName>
</protein>
<dbReference type="PANTHER" id="PTHR30329:SF21">
    <property type="entry name" value="LIPOPROTEIN YIAD-RELATED"/>
    <property type="match status" value="1"/>
</dbReference>
<keyword evidence="3" id="KW-0998">Cell outer membrane</keyword>
<dbReference type="InterPro" id="IPR036737">
    <property type="entry name" value="OmpA-like_sf"/>
</dbReference>
<sequence length="538" mass="58842">MSQRALGVTSAVLALSMALSSCGLIRDLTSEEGEEGSPTAETVEEVSAEDVELPFVRTGRMFVEGGNDVAVEMTIDALEHNGEYLMLDISRNILEFITGEELKYAGAPLRLVDPVSGEVLEPITSEEHGEPYGTYFIEGSDLDPIHETLPQPIRRYFPAPSEDVEFLTLTGATAGHVPGIPVSYVDEFTPLPEPDVHDYIDPETWVIIRDLPEDEIVYPESPPEPGLETDGFVMSMESFVDSPTASTTRAGDEEVIALHADNMFEFDESDPTDEAVDTIQEAAQSMRENLGEGTEITVIGHTDGKGADDYNQGLSQERAEAVRDLLEEELGADFTLTTEGRGSDEPVAEEGGDDDEEARARNRRVEFQYEVPMSDTDSEEGESGLDAAKRHVGPPAPYFEELDPFTTVTHEDLDLNVYPMVRDGAYLFQMVGFQNSTLSDLEADLEGDEASLPGSPQQYTEGTMGGFRLEEPGNGLIRYVIRIRDGEGEYEDFADEIFTLSPGEEYLALSVFPAPGPEVEEMTLYAGAFGEIPGVPLQ</sequence>
<evidence type="ECO:0000259" key="6">
    <source>
        <dbReference type="PROSITE" id="PS51123"/>
    </source>
</evidence>
<dbReference type="PROSITE" id="PS51123">
    <property type="entry name" value="OMPA_2"/>
    <property type="match status" value="1"/>
</dbReference>
<proteinExistence type="predicted"/>
<dbReference type="AlphaFoldDB" id="A0A840W2G2"/>
<keyword evidence="8" id="KW-1185">Reference proteome</keyword>
<evidence type="ECO:0000256" key="2">
    <source>
        <dbReference type="ARBA" id="ARBA00023136"/>
    </source>
</evidence>
<feature type="compositionally biased region" description="Basic and acidic residues" evidence="5">
    <location>
        <begin position="358"/>
        <end position="367"/>
    </location>
</feature>
<dbReference type="PRINTS" id="PR01021">
    <property type="entry name" value="OMPADOMAIN"/>
</dbReference>
<dbReference type="PANTHER" id="PTHR30329">
    <property type="entry name" value="STATOR ELEMENT OF FLAGELLAR MOTOR COMPLEX"/>
    <property type="match status" value="1"/>
</dbReference>
<feature type="domain" description="OmpA-like" evidence="6">
    <location>
        <begin position="251"/>
        <end position="373"/>
    </location>
</feature>
<evidence type="ECO:0000313" key="8">
    <source>
        <dbReference type="Proteomes" id="UP000579647"/>
    </source>
</evidence>
<dbReference type="CDD" id="cd07185">
    <property type="entry name" value="OmpA_C-like"/>
    <property type="match status" value="1"/>
</dbReference>
<dbReference type="InterPro" id="IPR050330">
    <property type="entry name" value="Bact_OuterMem_StrucFunc"/>
</dbReference>